<dbReference type="AlphaFoldDB" id="A0A1G2CHP0"/>
<keyword evidence="1" id="KW-0812">Transmembrane</keyword>
<proteinExistence type="predicted"/>
<name>A0A1G2CHP0_9BACT</name>
<dbReference type="STRING" id="1798652.A3A43_01830"/>
<comment type="caution">
    <text evidence="2">The sequence shown here is derived from an EMBL/GenBank/DDBJ whole genome shotgun (WGS) entry which is preliminary data.</text>
</comment>
<keyword evidence="1" id="KW-1133">Transmembrane helix</keyword>
<keyword evidence="1" id="KW-0472">Membrane</keyword>
<gene>
    <name evidence="2" type="ORF">A3A43_01830</name>
</gene>
<reference evidence="2 3" key="1">
    <citation type="journal article" date="2016" name="Nat. Commun.">
        <title>Thousands of microbial genomes shed light on interconnected biogeochemical processes in an aquifer system.</title>
        <authorList>
            <person name="Anantharaman K."/>
            <person name="Brown C.T."/>
            <person name="Hug L.A."/>
            <person name="Sharon I."/>
            <person name="Castelle C.J."/>
            <person name="Probst A.J."/>
            <person name="Thomas B.C."/>
            <person name="Singh A."/>
            <person name="Wilkins M.J."/>
            <person name="Karaoz U."/>
            <person name="Brodie E.L."/>
            <person name="Williams K.H."/>
            <person name="Hubbard S.S."/>
            <person name="Banfield J.F."/>
        </authorList>
    </citation>
    <scope>NUCLEOTIDE SEQUENCE [LARGE SCALE GENOMIC DNA]</scope>
</reference>
<evidence type="ECO:0000313" key="2">
    <source>
        <dbReference type="EMBL" id="OGZ00906.1"/>
    </source>
</evidence>
<sequence>MGTILNKTKEAFKDPVFVFVVLPIIAGIVIAVYYFLDATYWNPGDYGPGTAEDQTYELQDLNDFYAP</sequence>
<evidence type="ECO:0000256" key="1">
    <source>
        <dbReference type="SAM" id="Phobius"/>
    </source>
</evidence>
<dbReference type="Proteomes" id="UP000178495">
    <property type="component" value="Unassembled WGS sequence"/>
</dbReference>
<accession>A0A1G2CHP0</accession>
<protein>
    <submittedName>
        <fullName evidence="2">Uncharacterized protein</fullName>
    </submittedName>
</protein>
<feature type="transmembrane region" description="Helical" evidence="1">
    <location>
        <begin position="16"/>
        <end position="36"/>
    </location>
</feature>
<dbReference type="EMBL" id="MHLC01000025">
    <property type="protein sequence ID" value="OGZ00906.1"/>
    <property type="molecule type" value="Genomic_DNA"/>
</dbReference>
<evidence type="ECO:0000313" key="3">
    <source>
        <dbReference type="Proteomes" id="UP000178495"/>
    </source>
</evidence>
<organism evidence="2 3">
    <name type="scientific">Candidatus Liptonbacteria bacterium RIFCSPLOWO2_01_FULL_56_20</name>
    <dbReference type="NCBI Taxonomy" id="1798652"/>
    <lineage>
        <taxon>Bacteria</taxon>
        <taxon>Candidatus Liptoniibacteriota</taxon>
    </lineage>
</organism>